<gene>
    <name evidence="8" type="primary">AIG1_2</name>
    <name evidence="8" type="ORF">A4A49_14437</name>
</gene>
<evidence type="ECO:0000259" key="7">
    <source>
        <dbReference type="PROSITE" id="PS51792"/>
    </source>
</evidence>
<dbReference type="SMR" id="A0A1J6IPZ8"/>
<reference evidence="8" key="1">
    <citation type="submission" date="2016-11" db="EMBL/GenBank/DDBJ databases">
        <title>The genome of Nicotiana attenuata.</title>
        <authorList>
            <person name="Xu S."/>
            <person name="Brockmoeller T."/>
            <person name="Gaquerel E."/>
            <person name="Navarro A."/>
            <person name="Kuhl H."/>
            <person name="Gase K."/>
            <person name="Ling Z."/>
            <person name="Zhou W."/>
            <person name="Kreitzer C."/>
            <person name="Stanke M."/>
            <person name="Tang H."/>
            <person name="Lyons E."/>
            <person name="Pandey P."/>
            <person name="Pandey S.P."/>
            <person name="Timmermann B."/>
            <person name="Baldwin I.T."/>
        </authorList>
    </citation>
    <scope>NUCLEOTIDE SEQUENCE [LARGE SCALE GENOMIC DNA]</scope>
    <source>
        <strain evidence="8">UT</strain>
    </source>
</reference>
<dbReference type="InterPro" id="IPR004910">
    <property type="entry name" value="Yippee/Mis18/Cereblon"/>
</dbReference>
<dbReference type="CDD" id="cd01852">
    <property type="entry name" value="AIG1"/>
    <property type="match status" value="1"/>
</dbReference>
<dbReference type="Gene3D" id="3.40.50.300">
    <property type="entry name" value="P-loop containing nucleotide triphosphate hydrolases"/>
    <property type="match status" value="1"/>
</dbReference>
<comment type="similarity">
    <text evidence="1">Belongs to the TRAFAC class TrmE-Era-EngA-EngB-Septin-like GTPase superfamily. AIG1/Toc34/Toc159-like paraseptin GTPase family. IAN subfamily.</text>
</comment>
<proteinExistence type="inferred from homology"/>
<sequence>MVGSSVSDDWEFIGNGARTLLLIGRTGDGRSATGNSILGRKAFRSMPSFSGVTRTCEIQRTELEDGQILDVIDTPGFDLTAKSESVGNEIIKGIDLADDGIHAVLLVLSVRTRFSKEEQAAIQYFRELFGDKISDYMIVAFTGGDELEDNETLNDHLDSSCPEPLKEVVNMCGNRHVLFDNKTKDPMKKADQLRVLLFHVNTVVQKTGGKPYTNDLFKEVKKMELHNDKLEANSSPGNIKQEVTELKEQLQRWSCEEQHRQLSEMVETKLKEIMHSLEKHLGAEKNVESNNQLFRDILEKKAQKESKALISLKGGRRSYSCCKCRSHLSFDDDIISKMFLASSGKAFLFSLVKNIVLGTKEDRQLVTGLHTVTDIHCEKCSEVLGWKYEQAFEPAQKYKEGKFVLERSKIVEVIYKNESP</sequence>
<dbReference type="Pfam" id="PF03226">
    <property type="entry name" value="Yippee-Mis18"/>
    <property type="match status" value="1"/>
</dbReference>
<accession>A0A1J6IPZ8</accession>
<dbReference type="Gramene" id="OIT02648">
    <property type="protein sequence ID" value="OIT02648"/>
    <property type="gene ID" value="A4A49_14437"/>
</dbReference>
<dbReference type="InterPro" id="IPR045058">
    <property type="entry name" value="GIMA/IAN/Toc"/>
</dbReference>
<feature type="domain" description="AIG1-type G" evidence="6">
    <location>
        <begin position="15"/>
        <end position="221"/>
    </location>
</feature>
<keyword evidence="5" id="KW-0342">GTP-binding</keyword>
<dbReference type="Proteomes" id="UP000187609">
    <property type="component" value="Unassembled WGS sequence"/>
</dbReference>
<dbReference type="PROSITE" id="PS51792">
    <property type="entry name" value="YIPPEE"/>
    <property type="match status" value="1"/>
</dbReference>
<dbReference type="AlphaFoldDB" id="A0A1J6IPZ8"/>
<dbReference type="OMA" id="SCEEQHR"/>
<evidence type="ECO:0000256" key="4">
    <source>
        <dbReference type="ARBA" id="ARBA00022833"/>
    </source>
</evidence>
<dbReference type="PROSITE" id="PS51720">
    <property type="entry name" value="G_AIG1"/>
    <property type="match status" value="1"/>
</dbReference>
<dbReference type="GO" id="GO:0046872">
    <property type="term" value="F:metal ion binding"/>
    <property type="evidence" value="ECO:0007669"/>
    <property type="project" value="UniProtKB-KW"/>
</dbReference>
<dbReference type="PANTHER" id="PTHR10903:SF152">
    <property type="entry name" value="PROTEIN AIG1-LIKE"/>
    <property type="match status" value="1"/>
</dbReference>
<dbReference type="KEGG" id="nau:109227320"/>
<evidence type="ECO:0000256" key="5">
    <source>
        <dbReference type="ARBA" id="ARBA00023134"/>
    </source>
</evidence>
<organism evidence="8 9">
    <name type="scientific">Nicotiana attenuata</name>
    <name type="common">Coyote tobacco</name>
    <dbReference type="NCBI Taxonomy" id="49451"/>
    <lineage>
        <taxon>Eukaryota</taxon>
        <taxon>Viridiplantae</taxon>
        <taxon>Streptophyta</taxon>
        <taxon>Embryophyta</taxon>
        <taxon>Tracheophyta</taxon>
        <taxon>Spermatophyta</taxon>
        <taxon>Magnoliopsida</taxon>
        <taxon>eudicotyledons</taxon>
        <taxon>Gunneridae</taxon>
        <taxon>Pentapetalae</taxon>
        <taxon>asterids</taxon>
        <taxon>lamiids</taxon>
        <taxon>Solanales</taxon>
        <taxon>Solanaceae</taxon>
        <taxon>Nicotianoideae</taxon>
        <taxon>Nicotianeae</taxon>
        <taxon>Nicotiana</taxon>
    </lineage>
</organism>
<dbReference type="InterPro" id="IPR027417">
    <property type="entry name" value="P-loop_NTPase"/>
</dbReference>
<dbReference type="InterPro" id="IPR034751">
    <property type="entry name" value="Yippee"/>
</dbReference>
<dbReference type="GeneID" id="109227320"/>
<dbReference type="SUPFAM" id="SSF52540">
    <property type="entry name" value="P-loop containing nucleoside triphosphate hydrolases"/>
    <property type="match status" value="1"/>
</dbReference>
<dbReference type="OrthoDB" id="8954335at2759"/>
<protein>
    <submittedName>
        <fullName evidence="8">Protein aig1</fullName>
    </submittedName>
</protein>
<dbReference type="InterPro" id="IPR006703">
    <property type="entry name" value="G_AIG1"/>
</dbReference>
<dbReference type="GO" id="GO:0005525">
    <property type="term" value="F:GTP binding"/>
    <property type="evidence" value="ECO:0007669"/>
    <property type="project" value="UniProtKB-KW"/>
</dbReference>
<keyword evidence="3" id="KW-0547">Nucleotide-binding</keyword>
<evidence type="ECO:0000259" key="6">
    <source>
        <dbReference type="PROSITE" id="PS51720"/>
    </source>
</evidence>
<dbReference type="EMBL" id="MJEQ01037188">
    <property type="protein sequence ID" value="OIT02648.1"/>
    <property type="molecule type" value="Genomic_DNA"/>
</dbReference>
<feature type="domain" description="Yippee" evidence="7">
    <location>
        <begin position="317"/>
        <end position="414"/>
    </location>
</feature>
<dbReference type="FunFam" id="3.40.50.300:FF:000840">
    <property type="entry name" value="Immune-associated nucleotide-binding protein 9"/>
    <property type="match status" value="1"/>
</dbReference>
<evidence type="ECO:0000256" key="3">
    <source>
        <dbReference type="ARBA" id="ARBA00022741"/>
    </source>
</evidence>
<comment type="caution">
    <text evidence="8">The sequence shown here is derived from an EMBL/GenBank/DDBJ whole genome shotgun (WGS) entry which is preliminary data.</text>
</comment>
<keyword evidence="4" id="KW-0862">Zinc</keyword>
<evidence type="ECO:0000313" key="9">
    <source>
        <dbReference type="Proteomes" id="UP000187609"/>
    </source>
</evidence>
<name>A0A1J6IPZ8_NICAT</name>
<evidence type="ECO:0000313" key="8">
    <source>
        <dbReference type="EMBL" id="OIT02648.1"/>
    </source>
</evidence>
<dbReference type="PANTHER" id="PTHR10903">
    <property type="entry name" value="GTPASE, IMAP FAMILY MEMBER-RELATED"/>
    <property type="match status" value="1"/>
</dbReference>
<keyword evidence="9" id="KW-1185">Reference proteome</keyword>
<evidence type="ECO:0000256" key="1">
    <source>
        <dbReference type="ARBA" id="ARBA00008535"/>
    </source>
</evidence>
<keyword evidence="2" id="KW-0479">Metal-binding</keyword>
<evidence type="ECO:0000256" key="2">
    <source>
        <dbReference type="ARBA" id="ARBA00022723"/>
    </source>
</evidence>
<dbReference type="Pfam" id="PF04548">
    <property type="entry name" value="AIG1"/>
    <property type="match status" value="1"/>
</dbReference>
<dbReference type="STRING" id="49451.A0A1J6IPZ8"/>